<protein>
    <recommendedName>
        <fullName evidence="3">Baseplate assembly protein</fullName>
    </recommendedName>
</protein>
<evidence type="ECO:0008006" key="3">
    <source>
        <dbReference type="Google" id="ProtNLM"/>
    </source>
</evidence>
<gene>
    <name evidence="1" type="ORF">GCM10022235_00620</name>
</gene>
<dbReference type="Proteomes" id="UP001501222">
    <property type="component" value="Unassembled WGS sequence"/>
</dbReference>
<proteinExistence type="predicted"/>
<reference evidence="2" key="1">
    <citation type="journal article" date="2019" name="Int. J. Syst. Evol. Microbiol.">
        <title>The Global Catalogue of Microorganisms (GCM) 10K type strain sequencing project: providing services to taxonomists for standard genome sequencing and annotation.</title>
        <authorList>
            <consortium name="The Broad Institute Genomics Platform"/>
            <consortium name="The Broad Institute Genome Sequencing Center for Infectious Disease"/>
            <person name="Wu L."/>
            <person name="Ma J."/>
        </authorList>
    </citation>
    <scope>NUCLEOTIDE SEQUENCE [LARGE SCALE GENOMIC DNA]</scope>
    <source>
        <strain evidence="2">JCM 16928</strain>
    </source>
</reference>
<evidence type="ECO:0000313" key="1">
    <source>
        <dbReference type="EMBL" id="GAA3537064.1"/>
    </source>
</evidence>
<dbReference type="EMBL" id="BAABAA010000001">
    <property type="protein sequence ID" value="GAA3537064.1"/>
    <property type="molecule type" value="Genomic_DNA"/>
</dbReference>
<sequence length="1170" mass="123680">MMSRVPVVGPHDPEEVYADLLQRLPGFEPGWSVGSGPGAALLRAYARFLSTLGDRLDRAPDKSRLAFLDLLGVSLLPAKPARAPVVFSLPPGGGDTRAPAGSQVAATVADRVEPLVFETEADTGLCAARLVEVATVWPGQDSWADHGAAARSGSPFTLFDPLSPVPHELYLAHRTLLALSGAVTVEVTLELSQVAPAPMDMVWEYWDGETWRAFKTFVPVATAINSDSVDGTLGLTRSGTVRLVADCSKSEPRIVAGIESHWIRGRLAAVLPPNRAGARPAVDRVRLRSVVAPSMGVIRLAGPDGGRDQQIWLSSSGLSGQGIDLSDAFAVLSDPTEPDKTYPTQSLASGSAQWDGIEYHDYTVQVTVPGYTTLVQTITPVAGASMYFLVTDFSGLALDKAVNDGLPVDLTTTFFPFGQNPQTGSVFAISLAEAMSKPLATVSLLSVAASTGRLTSAPTGVTVTDLVPKVVGEYFDGRGWSDLGIAESTVLGLFTADWQKLITFTVPADVALTELAGEEAPWIRFRITNQTFGATLTTNWEDSGGAHHDFRVVEPRPPVLGSLRGGYVYRSPQVVPEACLAYNDFSYIDHTAAARDRGSAFAPFVPVRDMTPTLYCGFDRRLPADVVSMYLDVAETEGLISGPGLVWEHWSGTEWVAVTVRDETANLALPGMVAVASPGAVPPPLVSVLTASLTTAELVDEVAASSFRAGDLVTVFTDTASETVTVAEINGPTVMFTTPLSQEYSRAFLTIAGLPRFGTPRDAWLRARLRIDGEPRQAELGGLFLNAAWVAQVQTVRGEVLGGGTGQPGQVVTCRQTPVLPGQVLEIRELSGARADVEQEILRAEVLAAGLGDDALRLVTDPRTGRTTEVWVRWIEQPNLHFSGPGDRHYVIERSQGRIVFGDDRHGRIPPAGTDNVRMASYLSGGGAQGNVPAGAISQLLSGILATSVSNVRAAEGGADNETVDAVAARGSGLVRSRVQAMTPADYEALAQEASPAVAVARALPCTDAAGRPAPGWVRIAIVPHSFDPRPMPSFGLRREVENYLRARCPASMGGQVTVVSPQYHPVGASATVVPVDLDQGGVVIAAVSSALTAFLHPLGGGPDGRGWPFGRDVHLSDVARLIELIPGVDHLEAVELLADGIPRGDVVAVPAERIVVCGPLVLRLAGGES</sequence>
<accession>A0ABP6VPN6</accession>
<evidence type="ECO:0000313" key="2">
    <source>
        <dbReference type="Proteomes" id="UP001501222"/>
    </source>
</evidence>
<keyword evidence="2" id="KW-1185">Reference proteome</keyword>
<comment type="caution">
    <text evidence="1">The sequence shown here is derived from an EMBL/GenBank/DDBJ whole genome shotgun (WGS) entry which is preliminary data.</text>
</comment>
<organism evidence="1 2">
    <name type="scientific">Kribbella ginsengisoli</name>
    <dbReference type="NCBI Taxonomy" id="363865"/>
    <lineage>
        <taxon>Bacteria</taxon>
        <taxon>Bacillati</taxon>
        <taxon>Actinomycetota</taxon>
        <taxon>Actinomycetes</taxon>
        <taxon>Propionibacteriales</taxon>
        <taxon>Kribbellaceae</taxon>
        <taxon>Kribbella</taxon>
    </lineage>
</organism>
<name>A0ABP6VPN6_9ACTN</name>